<dbReference type="SMART" id="SM00283">
    <property type="entry name" value="MA"/>
    <property type="match status" value="1"/>
</dbReference>
<accession>A0ABX5Q4T4</accession>
<evidence type="ECO:0000256" key="3">
    <source>
        <dbReference type="ARBA" id="ARBA00022481"/>
    </source>
</evidence>
<keyword evidence="2" id="KW-1003">Cell membrane</keyword>
<keyword evidence="5 11" id="KW-0812">Transmembrane</keyword>
<dbReference type="SUPFAM" id="SSF103190">
    <property type="entry name" value="Sensory domain-like"/>
    <property type="match status" value="1"/>
</dbReference>
<dbReference type="PANTHER" id="PTHR32089">
    <property type="entry name" value="METHYL-ACCEPTING CHEMOTAXIS PROTEIN MCPB"/>
    <property type="match status" value="1"/>
</dbReference>
<feature type="transmembrane region" description="Helical" evidence="11">
    <location>
        <begin position="15"/>
        <end position="40"/>
    </location>
</feature>
<evidence type="ECO:0000259" key="12">
    <source>
        <dbReference type="PROSITE" id="PS50111"/>
    </source>
</evidence>
<evidence type="ECO:0000256" key="6">
    <source>
        <dbReference type="ARBA" id="ARBA00022989"/>
    </source>
</evidence>
<evidence type="ECO:0000256" key="11">
    <source>
        <dbReference type="SAM" id="Phobius"/>
    </source>
</evidence>
<evidence type="ECO:0000256" key="10">
    <source>
        <dbReference type="PROSITE-ProRule" id="PRU00284"/>
    </source>
</evidence>
<dbReference type="CDD" id="cd11386">
    <property type="entry name" value="MCP_signal"/>
    <property type="match status" value="1"/>
</dbReference>
<keyword evidence="6 11" id="KW-1133">Transmembrane helix</keyword>
<dbReference type="InterPro" id="IPR004089">
    <property type="entry name" value="MCPsignal_dom"/>
</dbReference>
<keyword evidence="7 11" id="KW-0472">Membrane</keyword>
<dbReference type="Pfam" id="PF00672">
    <property type="entry name" value="HAMP"/>
    <property type="match status" value="1"/>
</dbReference>
<keyword evidence="4" id="KW-0145">Chemotaxis</keyword>
<dbReference type="PANTHER" id="PTHR32089:SF114">
    <property type="entry name" value="METHYL-ACCEPTING CHEMOTAXIS PROTEIN MCPB"/>
    <property type="match status" value="1"/>
</dbReference>
<sequence>MSRMKEIKTHLSLKVFLAIFFVIVIIVPDILIGGIIHYTVKNSSQKQMNSSTENSLKLLDKNLTQFFEGKIQMVATLSKKLSENSNLHDSQLVLGAIQAGDQDETALYLANRKGDLTFLPSSVKIPKTLDSRTRPWYKLAMKNPGHPVITPPYRSSDGSNAMTVTIAQTTSDEKAVIGMDLKLSKLNTLVNQVKLGDSGYAFLLDGANTWVVNKNAKVGSKASTELVHQFANKTADSFTYQDQNVRKIINKRTGWTIGANINRHEIDRIVNPLTISIVLIILIKVILIVILAGWLSNRYFLNPFKIMVRLLDKVSNNDLSEELDTTMRTNKEFTQLSDSVNKMIHSLKSVMKNLSGKSETLAASSEELTASTEESKATTDEIAHSIEQIAVAAEQQTTGIKKLTQNAEEINQSIASVTDQTNQLTQKSQAVSQVVEEGQKKVTLTSDQMGTVKQTVAGLSKMINKLSRQSEEIDGIIHVINDVTEQTQLLSLNASIEAARAGEQGKGFAVVAHEIQKLSAKSSGNADKISAIVATIQEDTKQVVQSMKRGADEVEKGIGAVKDSNQSFEEIRDFVNETISEIETMSKSIQKVADFTKQSTASYQPIESFAEQTAAQTQQVSAATEQQAASIEDVAKNSTELSKIADELNQIAQSFKLEKSVGQELQDQ</sequence>
<keyword evidence="8 10" id="KW-0807">Transducer</keyword>
<evidence type="ECO:0000256" key="9">
    <source>
        <dbReference type="ARBA" id="ARBA00029447"/>
    </source>
</evidence>
<organism evidence="14 15">
    <name type="scientific">Sporolactobacillus terrae</name>
    <dbReference type="NCBI Taxonomy" id="269673"/>
    <lineage>
        <taxon>Bacteria</taxon>
        <taxon>Bacillati</taxon>
        <taxon>Bacillota</taxon>
        <taxon>Bacilli</taxon>
        <taxon>Bacillales</taxon>
        <taxon>Sporolactobacillaceae</taxon>
        <taxon>Sporolactobacillus</taxon>
    </lineage>
</organism>
<dbReference type="Proteomes" id="UP000285882">
    <property type="component" value="Chromosome"/>
</dbReference>
<feature type="transmembrane region" description="Helical" evidence="11">
    <location>
        <begin position="273"/>
        <end position="295"/>
    </location>
</feature>
<proteinExistence type="inferred from homology"/>
<dbReference type="PROSITE" id="PS50111">
    <property type="entry name" value="CHEMOTAXIS_TRANSDUC_2"/>
    <property type="match status" value="1"/>
</dbReference>
<comment type="subcellular location">
    <subcellularLocation>
        <location evidence="1">Cell membrane</location>
        <topology evidence="1">Multi-pass membrane protein</topology>
    </subcellularLocation>
</comment>
<dbReference type="SUPFAM" id="SSF58104">
    <property type="entry name" value="Methyl-accepting chemotaxis protein (MCP) signaling domain"/>
    <property type="match status" value="1"/>
</dbReference>
<dbReference type="InterPro" id="IPR003660">
    <property type="entry name" value="HAMP_dom"/>
</dbReference>
<dbReference type="Gene3D" id="1.10.287.950">
    <property type="entry name" value="Methyl-accepting chemotaxis protein"/>
    <property type="match status" value="1"/>
</dbReference>
<comment type="similarity">
    <text evidence="9">Belongs to the methyl-accepting chemotaxis (MCP) protein family.</text>
</comment>
<keyword evidence="15" id="KW-1185">Reference proteome</keyword>
<dbReference type="SMART" id="SM00304">
    <property type="entry name" value="HAMP"/>
    <property type="match status" value="1"/>
</dbReference>
<dbReference type="Gene3D" id="6.10.340.10">
    <property type="match status" value="1"/>
</dbReference>
<dbReference type="RefSeq" id="WP_028984262.1">
    <property type="nucleotide sequence ID" value="NZ_CP025688.1"/>
</dbReference>
<dbReference type="EMBL" id="CP025688">
    <property type="protein sequence ID" value="QAA21656.1"/>
    <property type="molecule type" value="Genomic_DNA"/>
</dbReference>
<protein>
    <submittedName>
        <fullName evidence="14">Methyl-accepting chemotaxis protein</fullName>
    </submittedName>
</protein>
<evidence type="ECO:0000256" key="7">
    <source>
        <dbReference type="ARBA" id="ARBA00023136"/>
    </source>
</evidence>
<gene>
    <name evidence="14" type="ORF">C0674_02920</name>
</gene>
<dbReference type="Pfam" id="PF02743">
    <property type="entry name" value="dCache_1"/>
    <property type="match status" value="1"/>
</dbReference>
<evidence type="ECO:0000256" key="1">
    <source>
        <dbReference type="ARBA" id="ARBA00004651"/>
    </source>
</evidence>
<evidence type="ECO:0000313" key="15">
    <source>
        <dbReference type="Proteomes" id="UP000285882"/>
    </source>
</evidence>
<feature type="domain" description="HAMP" evidence="13">
    <location>
        <begin position="298"/>
        <end position="352"/>
    </location>
</feature>
<dbReference type="PROSITE" id="PS50885">
    <property type="entry name" value="HAMP"/>
    <property type="match status" value="1"/>
</dbReference>
<evidence type="ECO:0000256" key="8">
    <source>
        <dbReference type="ARBA" id="ARBA00023224"/>
    </source>
</evidence>
<evidence type="ECO:0000256" key="5">
    <source>
        <dbReference type="ARBA" id="ARBA00022692"/>
    </source>
</evidence>
<keyword evidence="3" id="KW-0488">Methylation</keyword>
<dbReference type="Gene3D" id="3.30.450.20">
    <property type="entry name" value="PAS domain"/>
    <property type="match status" value="2"/>
</dbReference>
<evidence type="ECO:0000259" key="13">
    <source>
        <dbReference type="PROSITE" id="PS50885"/>
    </source>
</evidence>
<dbReference type="InterPro" id="IPR029151">
    <property type="entry name" value="Sensor-like_sf"/>
</dbReference>
<evidence type="ECO:0000313" key="14">
    <source>
        <dbReference type="EMBL" id="QAA21656.1"/>
    </source>
</evidence>
<evidence type="ECO:0000256" key="2">
    <source>
        <dbReference type="ARBA" id="ARBA00022475"/>
    </source>
</evidence>
<dbReference type="InterPro" id="IPR033479">
    <property type="entry name" value="dCache_1"/>
</dbReference>
<reference evidence="14 15" key="1">
    <citation type="submission" date="2018-01" db="EMBL/GenBank/DDBJ databases">
        <title>Complete genome sequencing of Sporolactobacillus terrae DLG3.</title>
        <authorList>
            <person name="Nam Y.-D."/>
            <person name="Kang J."/>
            <person name="Chung W.-H."/>
        </authorList>
    </citation>
    <scope>NUCLEOTIDE SEQUENCE [LARGE SCALE GENOMIC DNA]</scope>
    <source>
        <strain evidence="14 15">DLG3</strain>
    </source>
</reference>
<feature type="domain" description="Methyl-accepting transducer" evidence="12">
    <location>
        <begin position="371"/>
        <end position="642"/>
    </location>
</feature>
<dbReference type="Pfam" id="PF00015">
    <property type="entry name" value="MCPsignal"/>
    <property type="match status" value="1"/>
</dbReference>
<evidence type="ECO:0000256" key="4">
    <source>
        <dbReference type="ARBA" id="ARBA00022500"/>
    </source>
</evidence>
<name>A0ABX5Q4T4_9BACL</name>